<dbReference type="CDD" id="cd10030">
    <property type="entry name" value="UDG-F4_TTUDGA_SPO1dp_like"/>
    <property type="match status" value="1"/>
</dbReference>
<dbReference type="RefSeq" id="WP_194254648.1">
    <property type="nucleotide sequence ID" value="NZ_JABCQO010000003.1"/>
</dbReference>
<reference evidence="11" key="2">
    <citation type="submission" date="2020-11" db="EMBL/GenBank/DDBJ databases">
        <title>Description of novel Gluconobacter species.</title>
        <authorList>
            <person name="Cleenwerck I."/>
            <person name="Cnockaert M."/>
            <person name="Borremans W."/>
            <person name="Wieme A.D."/>
            <person name="De Vuyst L."/>
            <person name="Vandamme P."/>
        </authorList>
    </citation>
    <scope>NUCLEOTIDE SEQUENCE</scope>
    <source>
        <strain evidence="11">LMG 27748</strain>
    </source>
</reference>
<evidence type="ECO:0000256" key="7">
    <source>
        <dbReference type="ARBA" id="ARBA00023004"/>
    </source>
</evidence>
<name>A0ABR9YCJ9_9PROT</name>
<evidence type="ECO:0000256" key="3">
    <source>
        <dbReference type="ARBA" id="ARBA00022485"/>
    </source>
</evidence>
<dbReference type="PANTHER" id="PTHR33693:SF9">
    <property type="entry name" value="TYPE-4 URACIL-DNA GLYCOSYLASE"/>
    <property type="match status" value="1"/>
</dbReference>
<sequence>MIRETVTLSTASDFSGWRAWARKLLHDRVPASSIQWIVSPPPFLYAPSATRLLPNAPSTTNLPRALASLFPAVFVSEDPDRLHLLYLTLQTLRDGMSVPDQLIESLRRLATESRKRALDLRCQMPDARNPEWQILRTSHAAALIDSQADALSNLRPEPWVVIAPDRTLFWNAGEYRFGPGFTGDDLPPSELIETARSLASAGNKNAFWDGIAQVRLHPESENIAASPSLASLRAKAIDCQMCELCRPATRTVSGEGDPKARLLFIGEQPGDQEDLQGRPFVGPAGQLFDRALREAGGNRAETWVTNAVKHFKFIPRGNRRIHQKPDASDISACAPWLMTERRVLAPRVTVMLGVTAASAVLGRSVTVSRERSKHIPLEDGSIGLVTVHPSYLLRLPDEESKTREYTKFVNDLRMAISTLAG</sequence>
<keyword evidence="9" id="KW-0234">DNA repair</keyword>
<evidence type="ECO:0000256" key="9">
    <source>
        <dbReference type="ARBA" id="ARBA00023204"/>
    </source>
</evidence>
<dbReference type="InterPro" id="IPR005122">
    <property type="entry name" value="Uracil-DNA_glycosylase-like"/>
</dbReference>
<dbReference type="InterPro" id="IPR051536">
    <property type="entry name" value="UDG_Type-4/5"/>
</dbReference>
<dbReference type="NCBIfam" id="TIGR03914">
    <property type="entry name" value="UDG_fam_dom"/>
    <property type="match status" value="1"/>
</dbReference>
<dbReference type="InterPro" id="IPR036895">
    <property type="entry name" value="Uracil-DNA_glycosylase-like_sf"/>
</dbReference>
<dbReference type="Proteomes" id="UP000630952">
    <property type="component" value="Unassembled WGS sequence"/>
</dbReference>
<evidence type="ECO:0000256" key="6">
    <source>
        <dbReference type="ARBA" id="ARBA00022801"/>
    </source>
</evidence>
<feature type="domain" description="Uracil-DNA glycosylase-like" evidence="10">
    <location>
        <begin position="253"/>
        <end position="413"/>
    </location>
</feature>
<keyword evidence="6" id="KW-0378">Hydrolase</keyword>
<accession>A0ABR9YCJ9</accession>
<evidence type="ECO:0000313" key="12">
    <source>
        <dbReference type="Proteomes" id="UP000630952"/>
    </source>
</evidence>
<evidence type="ECO:0000256" key="1">
    <source>
        <dbReference type="ARBA" id="ARBA00006521"/>
    </source>
</evidence>
<dbReference type="EMBL" id="JABCQO010000003">
    <property type="protein sequence ID" value="MBF0876369.1"/>
    <property type="molecule type" value="Genomic_DNA"/>
</dbReference>
<reference evidence="11" key="1">
    <citation type="submission" date="2020-04" db="EMBL/GenBank/DDBJ databases">
        <authorList>
            <person name="Sombolestani A."/>
        </authorList>
    </citation>
    <scope>NUCLEOTIDE SEQUENCE</scope>
    <source>
        <strain evidence="11">LMG 27748</strain>
    </source>
</reference>
<evidence type="ECO:0000259" key="10">
    <source>
        <dbReference type="SMART" id="SM00986"/>
    </source>
</evidence>
<dbReference type="SMART" id="SM00987">
    <property type="entry name" value="UreE_C"/>
    <property type="match status" value="1"/>
</dbReference>
<dbReference type="Gene3D" id="3.40.470.10">
    <property type="entry name" value="Uracil-DNA glycosylase-like domain"/>
    <property type="match status" value="1"/>
</dbReference>
<keyword evidence="3" id="KW-0004">4Fe-4S</keyword>
<keyword evidence="7" id="KW-0408">Iron</keyword>
<dbReference type="InterPro" id="IPR005273">
    <property type="entry name" value="Ura-DNA_glyco_family4"/>
</dbReference>
<gene>
    <name evidence="11" type="ORF">HKD21_05845</name>
</gene>
<proteinExistence type="inferred from homology"/>
<keyword evidence="12" id="KW-1185">Reference proteome</keyword>
<evidence type="ECO:0000256" key="2">
    <source>
        <dbReference type="ARBA" id="ARBA00019403"/>
    </source>
</evidence>
<evidence type="ECO:0000256" key="5">
    <source>
        <dbReference type="ARBA" id="ARBA00022763"/>
    </source>
</evidence>
<organism evidence="11 12">
    <name type="scientific">Gluconobacter cerevisiae</name>
    <dbReference type="NCBI Taxonomy" id="1379734"/>
    <lineage>
        <taxon>Bacteria</taxon>
        <taxon>Pseudomonadati</taxon>
        <taxon>Pseudomonadota</taxon>
        <taxon>Alphaproteobacteria</taxon>
        <taxon>Acetobacterales</taxon>
        <taxon>Acetobacteraceae</taxon>
        <taxon>Gluconobacter</taxon>
    </lineage>
</organism>
<dbReference type="PANTHER" id="PTHR33693">
    <property type="entry name" value="TYPE-5 URACIL-DNA GLYCOSYLASE"/>
    <property type="match status" value="1"/>
</dbReference>
<comment type="similarity">
    <text evidence="1">Belongs to the uracil-DNA glycosylase (UDG) superfamily. Type 4 (UDGa) family.</text>
</comment>
<comment type="caution">
    <text evidence="11">The sequence shown here is derived from an EMBL/GenBank/DDBJ whole genome shotgun (WGS) entry which is preliminary data.</text>
</comment>
<keyword evidence="8" id="KW-0411">Iron-sulfur</keyword>
<evidence type="ECO:0000256" key="4">
    <source>
        <dbReference type="ARBA" id="ARBA00022723"/>
    </source>
</evidence>
<dbReference type="Pfam" id="PF03167">
    <property type="entry name" value="UDG"/>
    <property type="match status" value="1"/>
</dbReference>
<protein>
    <recommendedName>
        <fullName evidence="2">Type-4 uracil-DNA glycosylase</fullName>
    </recommendedName>
</protein>
<keyword evidence="5" id="KW-0227">DNA damage</keyword>
<evidence type="ECO:0000256" key="8">
    <source>
        <dbReference type="ARBA" id="ARBA00023014"/>
    </source>
</evidence>
<keyword evidence="4" id="KW-0479">Metal-binding</keyword>
<dbReference type="SMART" id="SM00986">
    <property type="entry name" value="UDG"/>
    <property type="match status" value="1"/>
</dbReference>
<evidence type="ECO:0000313" key="11">
    <source>
        <dbReference type="EMBL" id="MBF0876369.1"/>
    </source>
</evidence>
<dbReference type="SUPFAM" id="SSF52141">
    <property type="entry name" value="Uracil-DNA glycosylase-like"/>
    <property type="match status" value="1"/>
</dbReference>